<dbReference type="SUPFAM" id="SSF142695">
    <property type="entry name" value="RibA-like"/>
    <property type="match status" value="1"/>
</dbReference>
<dbReference type="Proteomes" id="UP000266889">
    <property type="component" value="Unassembled WGS sequence"/>
</dbReference>
<protein>
    <recommendedName>
        <fullName evidence="3">GTP cyclohydrolase II</fullName>
        <ecNumber evidence="3">3.5.4.25</ecNumber>
    </recommendedName>
</protein>
<evidence type="ECO:0000313" key="12">
    <source>
        <dbReference type="EMBL" id="RQX12610.1"/>
    </source>
</evidence>
<comment type="catalytic activity">
    <reaction evidence="10">
        <text>GTP + 4 H2O = 2,5-diamino-6-hydroxy-4-(5-phosphoribosylamino)-pyrimidine + formate + 2 phosphate + 3 H(+)</text>
        <dbReference type="Rhea" id="RHEA:23704"/>
        <dbReference type="ChEBI" id="CHEBI:15377"/>
        <dbReference type="ChEBI" id="CHEBI:15378"/>
        <dbReference type="ChEBI" id="CHEBI:15740"/>
        <dbReference type="ChEBI" id="CHEBI:37565"/>
        <dbReference type="ChEBI" id="CHEBI:43474"/>
        <dbReference type="ChEBI" id="CHEBI:58614"/>
        <dbReference type="EC" id="3.5.4.25"/>
    </reaction>
</comment>
<dbReference type="Pfam" id="PF00925">
    <property type="entry name" value="GTP_cyclohydro2"/>
    <property type="match status" value="1"/>
</dbReference>
<evidence type="ECO:0000256" key="4">
    <source>
        <dbReference type="ARBA" id="ARBA00022619"/>
    </source>
</evidence>
<dbReference type="GO" id="GO:0005829">
    <property type="term" value="C:cytosol"/>
    <property type="evidence" value="ECO:0007669"/>
    <property type="project" value="TreeGrafter"/>
</dbReference>
<keyword evidence="5" id="KW-0479">Metal-binding</keyword>
<proteinExistence type="predicted"/>
<organism evidence="12 13">
    <name type="scientific">Micromonospora arida</name>
    <dbReference type="NCBI Taxonomy" id="2203715"/>
    <lineage>
        <taxon>Bacteria</taxon>
        <taxon>Bacillati</taxon>
        <taxon>Actinomycetota</taxon>
        <taxon>Actinomycetes</taxon>
        <taxon>Micromonosporales</taxon>
        <taxon>Micromonosporaceae</taxon>
        <taxon>Micromonospora</taxon>
    </lineage>
</organism>
<comment type="cofactor">
    <cofactor evidence="1">
        <name>Zn(2+)</name>
        <dbReference type="ChEBI" id="CHEBI:29105"/>
    </cofactor>
</comment>
<evidence type="ECO:0000256" key="2">
    <source>
        <dbReference type="ARBA" id="ARBA00004853"/>
    </source>
</evidence>
<dbReference type="GO" id="GO:0009231">
    <property type="term" value="P:riboflavin biosynthetic process"/>
    <property type="evidence" value="ECO:0007669"/>
    <property type="project" value="UniProtKB-UniPathway"/>
</dbReference>
<dbReference type="AlphaFoldDB" id="A0A3N9XI30"/>
<keyword evidence="13" id="KW-1185">Reference proteome</keyword>
<evidence type="ECO:0000256" key="1">
    <source>
        <dbReference type="ARBA" id="ARBA00001947"/>
    </source>
</evidence>
<dbReference type="InterPro" id="IPR000926">
    <property type="entry name" value="RibA"/>
</dbReference>
<dbReference type="EMBL" id="QGSY01000110">
    <property type="protein sequence ID" value="RQX12610.1"/>
    <property type="molecule type" value="Genomic_DNA"/>
</dbReference>
<name>A0A3N9XI30_9ACTN</name>
<dbReference type="NCBIfam" id="NF001591">
    <property type="entry name" value="PRK00393.1"/>
    <property type="match status" value="1"/>
</dbReference>
<dbReference type="EC" id="3.5.4.25" evidence="3"/>
<keyword evidence="8" id="KW-0862">Zinc</keyword>
<dbReference type="GO" id="GO:0003935">
    <property type="term" value="F:GTP cyclohydrolase II activity"/>
    <property type="evidence" value="ECO:0007669"/>
    <property type="project" value="UniProtKB-EC"/>
</dbReference>
<evidence type="ECO:0000256" key="8">
    <source>
        <dbReference type="ARBA" id="ARBA00022833"/>
    </source>
</evidence>
<evidence type="ECO:0000256" key="5">
    <source>
        <dbReference type="ARBA" id="ARBA00022723"/>
    </source>
</evidence>
<feature type="domain" description="GTP cyclohydrolase II" evidence="11">
    <location>
        <begin position="7"/>
        <end position="167"/>
    </location>
</feature>
<dbReference type="InterPro" id="IPR036144">
    <property type="entry name" value="RibA-like_sf"/>
</dbReference>
<evidence type="ECO:0000256" key="3">
    <source>
        <dbReference type="ARBA" id="ARBA00012762"/>
    </source>
</evidence>
<dbReference type="GO" id="GO:0008686">
    <property type="term" value="F:3,4-dihydroxy-2-butanone-4-phosphate synthase activity"/>
    <property type="evidence" value="ECO:0007669"/>
    <property type="project" value="TreeGrafter"/>
</dbReference>
<accession>A0A3N9XI30</accession>
<dbReference type="UniPathway" id="UPA00275"/>
<gene>
    <name evidence="12" type="ORF">DLJ58_05345</name>
</gene>
<sequence>MLMDIIQSLLKTRVGTFGAFCFDDGRTQPPVAFAFGAYKERPPLVRIQSECLTGLVFGSLTCDCAGQRDDALDAIAADGAGVVIHLWQEGRGIGLADKMRAYARQINDGADTVDANLLIGRQIDERSYVDVKAILNWFQIPAVRLLTNNPSKVDALRQLGIEVAETVSIPPQVNPLNRNYIRTKAVRLNHTYDLSSVDAVDD</sequence>
<dbReference type="InterPro" id="IPR032677">
    <property type="entry name" value="GTP_cyclohydro_II"/>
</dbReference>
<evidence type="ECO:0000259" key="11">
    <source>
        <dbReference type="Pfam" id="PF00925"/>
    </source>
</evidence>
<keyword evidence="7 12" id="KW-0378">Hydrolase</keyword>
<evidence type="ECO:0000313" key="13">
    <source>
        <dbReference type="Proteomes" id="UP000266889"/>
    </source>
</evidence>
<comment type="pathway">
    <text evidence="2">Cofactor biosynthesis; riboflavin biosynthesis; 5-amino-6-(D-ribitylamino)uracil from GTP: step 1/4.</text>
</comment>
<comment type="caution">
    <text evidence="12">The sequence shown here is derived from an EMBL/GenBank/DDBJ whole genome shotgun (WGS) entry which is preliminary data.</text>
</comment>
<dbReference type="GO" id="GO:0046872">
    <property type="term" value="F:metal ion binding"/>
    <property type="evidence" value="ECO:0007669"/>
    <property type="project" value="UniProtKB-KW"/>
</dbReference>
<dbReference type="PANTHER" id="PTHR21327">
    <property type="entry name" value="GTP CYCLOHYDROLASE II-RELATED"/>
    <property type="match status" value="1"/>
</dbReference>
<evidence type="ECO:0000256" key="6">
    <source>
        <dbReference type="ARBA" id="ARBA00022741"/>
    </source>
</evidence>
<evidence type="ECO:0000256" key="9">
    <source>
        <dbReference type="ARBA" id="ARBA00023134"/>
    </source>
</evidence>
<keyword evidence="4" id="KW-0686">Riboflavin biosynthesis</keyword>
<dbReference type="GO" id="GO:0005525">
    <property type="term" value="F:GTP binding"/>
    <property type="evidence" value="ECO:0007669"/>
    <property type="project" value="UniProtKB-KW"/>
</dbReference>
<keyword evidence="9" id="KW-0342">GTP-binding</keyword>
<dbReference type="PANTHER" id="PTHR21327:SF18">
    <property type="entry name" value="3,4-DIHYDROXY-2-BUTANONE 4-PHOSPHATE SYNTHASE"/>
    <property type="match status" value="1"/>
</dbReference>
<dbReference type="Gene3D" id="3.40.50.10990">
    <property type="entry name" value="GTP cyclohydrolase II"/>
    <property type="match status" value="1"/>
</dbReference>
<reference evidence="12 13" key="1">
    <citation type="submission" date="2018-05" db="EMBL/GenBank/DDBJ databases">
        <title>Micromonospora from Atacama Desert.</title>
        <authorList>
            <person name="Carro L."/>
            <person name="Goodfellow M."/>
            <person name="Klenk H.-P."/>
        </authorList>
    </citation>
    <scope>NUCLEOTIDE SEQUENCE [LARGE SCALE GENOMIC DNA]</scope>
    <source>
        <strain evidence="12 13">LB32</strain>
    </source>
</reference>
<evidence type="ECO:0000256" key="7">
    <source>
        <dbReference type="ARBA" id="ARBA00022801"/>
    </source>
</evidence>
<dbReference type="CDD" id="cd00641">
    <property type="entry name" value="GTP_cyclohydro2"/>
    <property type="match status" value="1"/>
</dbReference>
<dbReference type="OrthoDB" id="9793111at2"/>
<keyword evidence="6" id="KW-0547">Nucleotide-binding</keyword>
<evidence type="ECO:0000256" key="10">
    <source>
        <dbReference type="ARBA" id="ARBA00049295"/>
    </source>
</evidence>